<feature type="compositionally biased region" description="Polar residues" evidence="1">
    <location>
        <begin position="252"/>
        <end position="271"/>
    </location>
</feature>
<dbReference type="InterPro" id="IPR036034">
    <property type="entry name" value="PDZ_sf"/>
</dbReference>
<feature type="region of interest" description="Disordered" evidence="1">
    <location>
        <begin position="252"/>
        <end position="333"/>
    </location>
</feature>
<proteinExistence type="predicted"/>
<feature type="compositionally biased region" description="Basic and acidic residues" evidence="1">
    <location>
        <begin position="306"/>
        <end position="322"/>
    </location>
</feature>
<reference evidence="3" key="1">
    <citation type="submission" date="2019-10" db="EMBL/GenBank/DDBJ databases">
        <authorList>
            <person name="Soares A.E.R."/>
            <person name="Aleixo A."/>
            <person name="Schneider P."/>
            <person name="Miyaki C.Y."/>
            <person name="Schneider M.P."/>
            <person name="Mello C."/>
            <person name="Vasconcelos A.T.R."/>
        </authorList>
    </citation>
    <scope>NUCLEOTIDE SEQUENCE</scope>
    <source>
        <tissue evidence="3">Muscle</tissue>
    </source>
</reference>
<comment type="caution">
    <text evidence="3">The sequence shown here is derived from an EMBL/GenBank/DDBJ whole genome shotgun (WGS) entry which is preliminary data.</text>
</comment>
<accession>A0ABQ9D9T4</accession>
<name>A0ABQ9D9T4_9PASS</name>
<feature type="compositionally biased region" description="Basic and acidic residues" evidence="1">
    <location>
        <begin position="52"/>
        <end position="70"/>
    </location>
</feature>
<sequence>MVVMLWKGLREGFGSLCWTSCLDRAIAELRVTETRFPLKKPTRHGSILSRESPADKKQKVERCSSTHDFDPTESSSRKTKSSSEESRSETYGLVQRCVVIQRDENGFGLTVSGDNPVFVQSVKEAGSYVALTVQGRPPGSPQIPLAESEADLTAFGHMSPIMTSPHSPGTSGNAERITSPVLMGEENNIVHNQKVEILRKMLQKEQERLQVLGLCGVGKEEYGRAPTTRLLKEIQEAKKHIPQLQEQLSKATGCSQDGVLSSRSVSESLQISEGEAESGDCGSKLDYSGDSPSRPNSDIADSPRSGFKERIYPDESPEKAEVQDTDSQCSVGSPLSRVGTQIIGAEDDDFDTEQEQINGQCSCFQNIELLKSRPAHLAVLLHHVVSQFDPAALLCYLYTDLYKQTNSKETRRVFLEFYQFFLDRAANLKVPVPDEISLELDRRRPELLPEELHRQFIQTMQDKVCPEVQRNLEDFR</sequence>
<feature type="region of interest" description="Disordered" evidence="1">
    <location>
        <begin position="40"/>
        <end position="88"/>
    </location>
</feature>
<dbReference type="Gene3D" id="2.30.42.10">
    <property type="match status" value="1"/>
</dbReference>
<keyword evidence="4" id="KW-1185">Reference proteome</keyword>
<dbReference type="PANTHER" id="PTHR45872:SF3">
    <property type="entry name" value="RHO GUANINE NUCLEOTIDE EXCHANGE FACTOR 12"/>
    <property type="match status" value="1"/>
</dbReference>
<evidence type="ECO:0000313" key="4">
    <source>
        <dbReference type="Proteomes" id="UP001145742"/>
    </source>
</evidence>
<evidence type="ECO:0000259" key="2">
    <source>
        <dbReference type="Pfam" id="PF09128"/>
    </source>
</evidence>
<dbReference type="Gene3D" id="1.10.167.10">
    <property type="entry name" value="Regulator of G-protein Signalling 4, domain 2"/>
    <property type="match status" value="1"/>
</dbReference>
<organism evidence="3 4">
    <name type="scientific">Willisornis vidua</name>
    <name type="common">Xingu scale-backed antbird</name>
    <dbReference type="NCBI Taxonomy" id="1566151"/>
    <lineage>
        <taxon>Eukaryota</taxon>
        <taxon>Metazoa</taxon>
        <taxon>Chordata</taxon>
        <taxon>Craniata</taxon>
        <taxon>Vertebrata</taxon>
        <taxon>Euteleostomi</taxon>
        <taxon>Archelosauria</taxon>
        <taxon>Archosauria</taxon>
        <taxon>Dinosauria</taxon>
        <taxon>Saurischia</taxon>
        <taxon>Theropoda</taxon>
        <taxon>Coelurosauria</taxon>
        <taxon>Aves</taxon>
        <taxon>Neognathae</taxon>
        <taxon>Neoaves</taxon>
        <taxon>Telluraves</taxon>
        <taxon>Australaves</taxon>
        <taxon>Passeriformes</taxon>
        <taxon>Thamnophilidae</taxon>
        <taxon>Willisornis</taxon>
    </lineage>
</organism>
<dbReference type="PANTHER" id="PTHR45872">
    <property type="entry name" value="RHO GUANINE NUCLEOTIDE EXCHANGE FACTOR 2, ISOFORM D"/>
    <property type="match status" value="1"/>
</dbReference>
<protein>
    <recommendedName>
        <fullName evidence="2">Regulator of G protein signalling-like domain-containing protein</fullName>
    </recommendedName>
</protein>
<evidence type="ECO:0000256" key="1">
    <source>
        <dbReference type="SAM" id="MobiDB-lite"/>
    </source>
</evidence>
<gene>
    <name evidence="3" type="ORF">WISP_80632</name>
</gene>
<dbReference type="InterPro" id="IPR015212">
    <property type="entry name" value="RGS-like_dom"/>
</dbReference>
<dbReference type="Pfam" id="PF09128">
    <property type="entry name" value="RGS-like"/>
    <property type="match status" value="1"/>
</dbReference>
<dbReference type="InterPro" id="IPR036305">
    <property type="entry name" value="RGS_sf"/>
</dbReference>
<feature type="domain" description="Regulator of G protein signalling-like" evidence="2">
    <location>
        <begin position="360"/>
        <end position="476"/>
    </location>
</feature>
<evidence type="ECO:0000313" key="3">
    <source>
        <dbReference type="EMBL" id="KAJ7414927.1"/>
    </source>
</evidence>
<dbReference type="InterPro" id="IPR044926">
    <property type="entry name" value="RGS_subdomain_2"/>
</dbReference>
<dbReference type="SUPFAM" id="SSF48097">
    <property type="entry name" value="Regulator of G-protein signaling, RGS"/>
    <property type="match status" value="1"/>
</dbReference>
<dbReference type="EMBL" id="WHWB01034020">
    <property type="protein sequence ID" value="KAJ7414927.1"/>
    <property type="molecule type" value="Genomic_DNA"/>
</dbReference>
<dbReference type="Proteomes" id="UP001145742">
    <property type="component" value="Unassembled WGS sequence"/>
</dbReference>